<dbReference type="Proteomes" id="UP000694865">
    <property type="component" value="Unplaced"/>
</dbReference>
<keyword evidence="3 5" id="KW-0067">ATP-binding</keyword>
<dbReference type="InterPro" id="IPR027640">
    <property type="entry name" value="Kinesin-like_fam"/>
</dbReference>
<feature type="compositionally biased region" description="Low complexity" evidence="6">
    <location>
        <begin position="2269"/>
        <end position="2285"/>
    </location>
</feature>
<feature type="compositionally biased region" description="Low complexity" evidence="6">
    <location>
        <begin position="115"/>
        <end position="127"/>
    </location>
</feature>
<evidence type="ECO:0000259" key="7">
    <source>
        <dbReference type="PROSITE" id="PS50067"/>
    </source>
</evidence>
<feature type="region of interest" description="Disordered" evidence="6">
    <location>
        <begin position="939"/>
        <end position="1000"/>
    </location>
</feature>
<organism evidence="8 9">
    <name type="scientific">Saccoglossus kowalevskii</name>
    <name type="common">Acorn worm</name>
    <dbReference type="NCBI Taxonomy" id="10224"/>
    <lineage>
        <taxon>Eukaryota</taxon>
        <taxon>Metazoa</taxon>
        <taxon>Hemichordata</taxon>
        <taxon>Enteropneusta</taxon>
        <taxon>Harrimaniidae</taxon>
        <taxon>Saccoglossus</taxon>
    </lineage>
</organism>
<feature type="compositionally biased region" description="Polar residues" evidence="6">
    <location>
        <begin position="2086"/>
        <end position="2101"/>
    </location>
</feature>
<dbReference type="SMART" id="SM00129">
    <property type="entry name" value="KISc"/>
    <property type="match status" value="1"/>
</dbReference>
<dbReference type="RefSeq" id="XP_006812600.1">
    <property type="nucleotide sequence ID" value="XM_006812537.1"/>
</dbReference>
<dbReference type="InterPro" id="IPR027417">
    <property type="entry name" value="P-loop_NTPase"/>
</dbReference>
<dbReference type="SUPFAM" id="SSF52540">
    <property type="entry name" value="P-loop containing nucleoside triphosphate hydrolases"/>
    <property type="match status" value="1"/>
</dbReference>
<feature type="region of interest" description="Disordered" evidence="6">
    <location>
        <begin position="1"/>
        <end position="35"/>
    </location>
</feature>
<keyword evidence="2 5" id="KW-0547">Nucleotide-binding</keyword>
<dbReference type="PRINTS" id="PR00380">
    <property type="entry name" value="KINESINHEAVY"/>
</dbReference>
<feature type="compositionally biased region" description="Low complexity" evidence="6">
    <location>
        <begin position="1149"/>
        <end position="1168"/>
    </location>
</feature>
<feature type="region of interest" description="Disordered" evidence="6">
    <location>
        <begin position="365"/>
        <end position="387"/>
    </location>
</feature>
<evidence type="ECO:0000256" key="4">
    <source>
        <dbReference type="ARBA" id="ARBA00023212"/>
    </source>
</evidence>
<keyword evidence="8" id="KW-1185">Reference proteome</keyword>
<feature type="binding site" evidence="5">
    <location>
        <begin position="581"/>
        <end position="588"/>
    </location>
    <ligand>
        <name>ATP</name>
        <dbReference type="ChEBI" id="CHEBI:30616"/>
    </ligand>
</feature>
<accession>A0ABM0LXV9</accession>
<dbReference type="InterPro" id="IPR001752">
    <property type="entry name" value="Kinesin_motor_dom"/>
</dbReference>
<dbReference type="GeneID" id="100377557"/>
<protein>
    <submittedName>
        <fullName evidence="9">Kinesin-like protein KIF26B-like</fullName>
    </submittedName>
</protein>
<evidence type="ECO:0000256" key="3">
    <source>
        <dbReference type="ARBA" id="ARBA00022840"/>
    </source>
</evidence>
<evidence type="ECO:0000256" key="1">
    <source>
        <dbReference type="ARBA" id="ARBA00004245"/>
    </source>
</evidence>
<feature type="region of interest" description="Disordered" evidence="6">
    <location>
        <begin position="99"/>
        <end position="131"/>
    </location>
</feature>
<dbReference type="PANTHER" id="PTHR21608:SF7">
    <property type="entry name" value="KINESIN-LIKE PROTEIN CG14535"/>
    <property type="match status" value="1"/>
</dbReference>
<feature type="compositionally biased region" description="Low complexity" evidence="6">
    <location>
        <begin position="2045"/>
        <end position="2085"/>
    </location>
</feature>
<feature type="region of interest" description="Disordered" evidence="6">
    <location>
        <begin position="2008"/>
        <end position="2030"/>
    </location>
</feature>
<evidence type="ECO:0000256" key="5">
    <source>
        <dbReference type="PROSITE-ProRule" id="PRU00283"/>
    </source>
</evidence>
<feature type="domain" description="Kinesin motor" evidence="7">
    <location>
        <begin position="485"/>
        <end position="835"/>
    </location>
</feature>
<comment type="subcellular location">
    <subcellularLocation>
        <location evidence="1">Cytoplasm</location>
        <location evidence="1">Cytoskeleton</location>
    </subcellularLocation>
</comment>
<feature type="compositionally biased region" description="Polar residues" evidence="6">
    <location>
        <begin position="1169"/>
        <end position="1180"/>
    </location>
</feature>
<evidence type="ECO:0000313" key="9">
    <source>
        <dbReference type="RefSeq" id="XP_006812600.1"/>
    </source>
</evidence>
<reference evidence="9" key="1">
    <citation type="submission" date="2025-08" db="UniProtKB">
        <authorList>
            <consortium name="RefSeq"/>
        </authorList>
    </citation>
    <scope>IDENTIFICATION</scope>
    <source>
        <tissue evidence="9">Testes</tissue>
    </source>
</reference>
<feature type="compositionally biased region" description="Polar residues" evidence="6">
    <location>
        <begin position="1730"/>
        <end position="1746"/>
    </location>
</feature>
<feature type="region of interest" description="Disordered" evidence="6">
    <location>
        <begin position="2174"/>
        <end position="2334"/>
    </location>
</feature>
<feature type="compositionally biased region" description="Basic residues" evidence="6">
    <location>
        <begin position="2289"/>
        <end position="2308"/>
    </location>
</feature>
<feature type="region of interest" description="Disordered" evidence="6">
    <location>
        <begin position="1089"/>
        <end position="1207"/>
    </location>
</feature>
<dbReference type="Gene3D" id="3.40.850.10">
    <property type="entry name" value="Kinesin motor domain"/>
    <property type="match status" value="1"/>
</dbReference>
<feature type="compositionally biased region" description="Basic and acidic residues" evidence="6">
    <location>
        <begin position="1515"/>
        <end position="1527"/>
    </location>
</feature>
<keyword evidence="4" id="KW-0963">Cytoplasm</keyword>
<feature type="compositionally biased region" description="Basic residues" evidence="6">
    <location>
        <begin position="1975"/>
        <end position="1985"/>
    </location>
</feature>
<evidence type="ECO:0000313" key="8">
    <source>
        <dbReference type="Proteomes" id="UP000694865"/>
    </source>
</evidence>
<dbReference type="Pfam" id="PF00225">
    <property type="entry name" value="Kinesin"/>
    <property type="match status" value="1"/>
</dbReference>
<gene>
    <name evidence="9" type="primary">LOC100377557</name>
</gene>
<dbReference type="PROSITE" id="PS50067">
    <property type="entry name" value="KINESIN_MOTOR_2"/>
    <property type="match status" value="1"/>
</dbReference>
<dbReference type="Pfam" id="PF23081">
    <property type="entry name" value="HTH_KIF26A_B_1st"/>
    <property type="match status" value="1"/>
</dbReference>
<feature type="compositionally biased region" description="Polar residues" evidence="6">
    <location>
        <begin position="2174"/>
        <end position="2192"/>
    </location>
</feature>
<feature type="compositionally biased region" description="Polar residues" evidence="6">
    <location>
        <begin position="1534"/>
        <end position="1546"/>
    </location>
</feature>
<feature type="compositionally biased region" description="Low complexity" evidence="6">
    <location>
        <begin position="2102"/>
        <end position="2138"/>
    </location>
</feature>
<feature type="region of interest" description="Disordered" evidence="6">
    <location>
        <begin position="2043"/>
        <end position="2138"/>
    </location>
</feature>
<sequence>MSDRRGEDTERHGQVAPIPSAGWRRGDGEDSMATQTEVESADYTQTISMNSVAKDSRGGFMNEARRNMAAFRKAQQQGVVSHLPTPVGNVIAERERERAKAGRQQHLDASANTVSSATMPRSSSPSTGCGQNSNVAGVWCEHCNTRLIEMKRQALRLMSPKILNGTLPAKDNELSATLHEKLQVPDTSQKWTDNRCEVCATHLNQLKQEAVAMVHSLEKAHSSGDTSSLNNIPALVGSRNLSSLQRCLYMYHSHDKSSAAHSRPRQTKGVFGNAMSSMKLAAQAQQYLEGDGHSGLPVPMQPASAWNNPPTSAFPPHHPTTHCQKSSYDIAAMASTAATVSPLVCDLKTFLPWLISEFEHYSSRSASHSSAGSSKSSALSDASSSRPNQQYGMLALTNVSKSSPMSSNASTVSNTSAAASFFARAAQKLNLTSKKKKKQTYPQEPVNPEPPVFPTNFGDCLLKNSPPAPPCLLRSGRRENPGMGKVKVMLRICPSPHHYEGGSFLSLDPKKKQVTIYDPAFLNNGYMTPAHRRAGVMAPKMFAFDAIFSQDAAQAEICAGSVADIVQSVVNGADGCLFCYGHARLGKTYTMIGKDDHPQNLGIIPCAISWLFKLINDRKERSGARFSVRVSAVEVVGKSENLKDLLAEQAMGSANGVGTSPGIYLRDDPICGVQLHNQSELRAPTPEKAAFYLDAALAARCQPMSDGDPDEDAKTSHMLFTLHIYQYRVDKSGKGGVAGGRSRLHLIDLGSCGKLGKTNSTGSSLSLSALGNVILALVNGAKHIPFKESKLTQLLRDSLGNLSCRTTMIAHVSAGMSFYSEALSTVQMASRIHRMRKKKSKYSSTSSSGGDSSCDEGRIRHPRIRALHPRNPPMLVPEDATVTDALHYSDNEYISSSEQSCDTVIYCGPNGAALSDRELTDNEGPPAVVPIVRSPVSKVPAFNRTHARSAGNSPEIRRKNSGARGSDGESGKKQLGCRSAENSPEIRRKNTAPVPPPPPDAPVLCEFGPETARKVDTPPGGLPRMMFCEFGPETARKGDSVNTEENLPFVCDFGPQTARRLDSMNCTAAENRRILCEFGPETARRMEFEKNVNTKNYSNLPRMKEQKNKQVDKKTTGIPTPVHSLLPTPKARNSPSTSPERSHSPARGKSAAKSIKTTQSKSTTDKQSYIPTSKMSSTKQRGPPPVKPKPLVKTGNLPNKFERTEPQGGTFEDITVIDCAKLNMNEALCQKLASMKNESIYDTSSISEVSSVHSECYRDFENELEERTEPAGMSATNEQINVKECYFVPIPRNEAQDQSGLFEQYMSDRPEVGCRPEFDVLDNQPNVKLYGDSTMSLEVNAPDVSDKQIDNLDDDYDINDEEIEMCMWQAENNGELSTSNVLPFSQFGNSVEIIGTETDAEDQISPSEAPMVDLLTKTLDQMMANNNMTDFTSSELPLSPESDITDTASYRFEDNAQSVSHASFDDEDDTESIGPSLIPDEPSSSMYLSVNMFKKQLWDRCNPDALDQEDADDAQLDRSDSDDDHPLRPLSMLSVDSDNTFTTSGRYSRPDSLMSANDQYKIFTGEERNQRCKPVCITREPETILNSVVPVKNEQIKETCEVVKDTSDEKTNYQERRRISESIWKRRESYTEEELQRLGINELDDMSDDQSSPQPQSPMNGYNTTDSGIPTLRSLISKGGVTKPAACVRDNCIPGSFKFASPPTSPSKRYLSTTQDGVISVHPKIAPQTTSEILSGDEGSTTSNTREPMPDLLMGSPKRDPSPSKMQLIPMVEKTSMQQSVWRKETRLWHVEGKSDPDISDMKDDVLVPPLIPTTIGMVAPPKYSPILSDSEEPPCWLSRQPDGACDPPEVVKETTLSPMCNKKFSHVVRRKDLNGKPDGYASDSCCRLMKTPQSPTRTISPSYSVCSCCSNREDINGNIQEIHRLAAKWEKTYNSSRKMPTAKTALTSKNIKPVVPPKPGGGSNRPNVSPKPKPSVKPKTHSKHNTPPGHQSLADVVHKLPPRRHNLETSSLRSASSASSRTSSKLPIRSASTTAVNLLSNAGSSKLKNSKLPPPSSKLTKNSSTTSSKSSMQSVRSVASSKSNMTNKSQTSSIKTMQNASSKTSKTTSSGKSSTGTSKIPQSTASKSSNSLSSSSKAVSKSAPSLAKSSSAKLQQSSNIKANKSVLESSALSANKSNQSIRHTDSDSGNDSGIAGAESTPSKNKSRLLSPYSTVTKPRMASRCSSGHGSDNSSTISDTLGFTASKIASPCTGGTSSGYESMLRDSEATASTSSTHDSLSESSAGRVKGVKMLKKKLSQGSRSRRSGPPRPTDSPSAVRKTSPGRWLDIRPKSPKSEPVELKVYEVDEVPRRRNEDGENMAYFNAKLVAIERRQETVATLRYKQQQLKEELSATKAKLMVDSSQWNFNLNVFEDIDSDTPNFVESFQEETDQLEQRLAVCKSHVMMVTCFDVNQH</sequence>
<feature type="region of interest" description="Disordered" evidence="6">
    <location>
        <begin position="1640"/>
        <end position="1674"/>
    </location>
</feature>
<name>A0ABM0LXV9_SACKO</name>
<feature type="region of interest" description="Disordered" evidence="6">
    <location>
        <begin position="834"/>
        <end position="857"/>
    </location>
</feature>
<feature type="compositionally biased region" description="Basic and acidic residues" evidence="6">
    <location>
        <begin position="1"/>
        <end position="13"/>
    </location>
</feature>
<keyword evidence="4" id="KW-0206">Cytoskeleton</keyword>
<feature type="compositionally biased region" description="Polar residues" evidence="6">
    <location>
        <begin position="2224"/>
        <end position="2243"/>
    </location>
</feature>
<comment type="similarity">
    <text evidence="5">Belongs to the TRAFAC class myosin-kinesin ATPase superfamily. Kinesin family.</text>
</comment>
<feature type="compositionally biased region" description="Basic and acidic residues" evidence="6">
    <location>
        <begin position="1102"/>
        <end position="1115"/>
    </location>
</feature>
<feature type="region of interest" description="Disordered" evidence="6">
    <location>
        <begin position="1504"/>
        <end position="1552"/>
    </location>
</feature>
<dbReference type="PANTHER" id="PTHR21608">
    <property type="entry name" value="KINESIN-LIKE PROTEIN CG14535"/>
    <property type="match status" value="1"/>
</dbReference>
<evidence type="ECO:0000256" key="2">
    <source>
        <dbReference type="ARBA" id="ARBA00022741"/>
    </source>
</evidence>
<feature type="region of interest" description="Disordered" evidence="6">
    <location>
        <begin position="1730"/>
        <end position="1764"/>
    </location>
</feature>
<dbReference type="InterPro" id="IPR036961">
    <property type="entry name" value="Kinesin_motor_dom_sf"/>
</dbReference>
<evidence type="ECO:0000256" key="6">
    <source>
        <dbReference type="SAM" id="MobiDB-lite"/>
    </source>
</evidence>
<keyword evidence="5" id="KW-0505">Motor protein</keyword>
<feature type="region of interest" description="Disordered" evidence="6">
    <location>
        <begin position="1456"/>
        <end position="1481"/>
    </location>
</feature>
<feature type="region of interest" description="Disordered" evidence="6">
    <location>
        <begin position="1935"/>
        <end position="1995"/>
    </location>
</feature>
<feature type="compositionally biased region" description="Low complexity" evidence="6">
    <location>
        <begin position="2010"/>
        <end position="2025"/>
    </location>
</feature>
<feature type="compositionally biased region" description="Low complexity" evidence="6">
    <location>
        <begin position="1649"/>
        <end position="1659"/>
    </location>
</feature>
<feature type="compositionally biased region" description="Low complexity" evidence="6">
    <location>
        <begin position="365"/>
        <end position="385"/>
    </location>
</feature>
<dbReference type="InterPro" id="IPR057090">
    <property type="entry name" value="HTH_KIF26A_B_1st"/>
</dbReference>
<proteinExistence type="inferred from homology"/>
<feature type="compositionally biased region" description="Polar residues" evidence="6">
    <location>
        <begin position="1935"/>
        <end position="1951"/>
    </location>
</feature>
<feature type="compositionally biased region" description="Low complexity" evidence="6">
    <location>
        <begin position="842"/>
        <end position="852"/>
    </location>
</feature>